<dbReference type="AlphaFoldDB" id="A0A822WPU3"/>
<feature type="region of interest" description="Disordered" evidence="1">
    <location>
        <begin position="72"/>
        <end position="101"/>
    </location>
</feature>
<evidence type="ECO:0000256" key="2">
    <source>
        <dbReference type="SAM" id="Phobius"/>
    </source>
</evidence>
<name>A0A822WPU3_9ENTR</name>
<dbReference type="Proteomes" id="UP000076063">
    <property type="component" value="Unassembled WGS sequence"/>
</dbReference>
<feature type="transmembrane region" description="Helical" evidence="2">
    <location>
        <begin position="45"/>
        <end position="67"/>
    </location>
</feature>
<evidence type="ECO:0000313" key="4">
    <source>
        <dbReference type="Proteomes" id="UP000076063"/>
    </source>
</evidence>
<keyword evidence="2" id="KW-1133">Transmembrane helix</keyword>
<evidence type="ECO:0000313" key="3">
    <source>
        <dbReference type="EMBL" id="CZX04075.1"/>
    </source>
</evidence>
<organism evidence="3 4">
    <name type="scientific">Enterobacter bugandensis</name>
    <dbReference type="NCBI Taxonomy" id="881260"/>
    <lineage>
        <taxon>Bacteria</taxon>
        <taxon>Pseudomonadati</taxon>
        <taxon>Pseudomonadota</taxon>
        <taxon>Gammaproteobacteria</taxon>
        <taxon>Enterobacterales</taxon>
        <taxon>Enterobacteriaceae</taxon>
        <taxon>Enterobacter</taxon>
    </lineage>
</organism>
<accession>A0A822WPU3</accession>
<keyword evidence="2" id="KW-0812">Transmembrane</keyword>
<dbReference type="EMBL" id="FJZI01000001">
    <property type="protein sequence ID" value="CZX04075.1"/>
    <property type="molecule type" value="Genomic_DNA"/>
</dbReference>
<feature type="transmembrane region" description="Helical" evidence="2">
    <location>
        <begin position="7"/>
        <end position="33"/>
    </location>
</feature>
<reference evidence="3 4" key="1">
    <citation type="submission" date="2016-03" db="EMBL/GenBank/DDBJ databases">
        <authorList>
            <consortium name="Pathogen Informatics"/>
        </authorList>
    </citation>
    <scope>NUCLEOTIDE SEQUENCE [LARGE SCALE GENOMIC DNA]</scope>
    <source>
        <strain evidence="4">e1527</strain>
    </source>
</reference>
<protein>
    <submittedName>
        <fullName evidence="3">Uncharacterized protein</fullName>
    </submittedName>
</protein>
<gene>
    <name evidence="3" type="ORF">SAMEA2273372_00359</name>
</gene>
<comment type="caution">
    <text evidence="3">The sequence shown here is derived from an EMBL/GenBank/DDBJ whole genome shotgun (WGS) entry which is preliminary data.</text>
</comment>
<proteinExistence type="predicted"/>
<evidence type="ECO:0000256" key="1">
    <source>
        <dbReference type="SAM" id="MobiDB-lite"/>
    </source>
</evidence>
<keyword evidence="2" id="KW-0472">Membrane</keyword>
<sequence length="101" mass="11793">MLFRSLGFLLYGWFSGFLVVLFRSLSLLLYGWFSGFFVVLFRSLRFLLCSRFSGFVVFLVMYGFCWCRGGRCSRRRSSWCSSGFSSKRSRRQTHSSGNNQS</sequence>